<dbReference type="Pfam" id="PF04542">
    <property type="entry name" value="Sigma70_r2"/>
    <property type="match status" value="1"/>
</dbReference>
<dbReference type="Gene3D" id="1.10.10.10">
    <property type="entry name" value="Winged helix-like DNA-binding domain superfamily/Winged helix DNA-binding domain"/>
    <property type="match status" value="1"/>
</dbReference>
<keyword evidence="3" id="KW-0731">Sigma factor</keyword>
<dbReference type="GO" id="GO:0006352">
    <property type="term" value="P:DNA-templated transcription initiation"/>
    <property type="evidence" value="ECO:0007669"/>
    <property type="project" value="InterPro"/>
</dbReference>
<keyword evidence="2" id="KW-0805">Transcription regulation</keyword>
<dbReference type="InterPro" id="IPR039425">
    <property type="entry name" value="RNA_pol_sigma-70-like"/>
</dbReference>
<name>A0AAJ6BGM0_9BACT</name>
<evidence type="ECO:0000256" key="4">
    <source>
        <dbReference type="ARBA" id="ARBA00023163"/>
    </source>
</evidence>
<feature type="domain" description="RNA polymerase sigma-70 region 2" evidence="5">
    <location>
        <begin position="21"/>
        <end position="82"/>
    </location>
</feature>
<dbReference type="Gene3D" id="1.10.1740.10">
    <property type="match status" value="1"/>
</dbReference>
<accession>A0AAJ6BGM0</accession>
<reference evidence="7" key="1">
    <citation type="submission" date="2023-03" db="EMBL/GenBank/DDBJ databases">
        <title>Andean soil-derived lignocellulolytic bacterial consortium as a source of novel taxa and putative plastic-active enzymes.</title>
        <authorList>
            <person name="Diaz-Garcia L."/>
            <person name="Chuvochina M."/>
            <person name="Feuerriegel G."/>
            <person name="Bunk B."/>
            <person name="Sproer C."/>
            <person name="Streit W.R."/>
            <person name="Rodriguez L.M."/>
            <person name="Overmann J."/>
            <person name="Jimenez D.J."/>
        </authorList>
    </citation>
    <scope>NUCLEOTIDE SEQUENCE</scope>
    <source>
        <strain evidence="7">MAG 7</strain>
    </source>
</reference>
<dbReference type="InterPro" id="IPR014284">
    <property type="entry name" value="RNA_pol_sigma-70_dom"/>
</dbReference>
<dbReference type="EMBL" id="CP119311">
    <property type="protein sequence ID" value="WEK36333.1"/>
    <property type="molecule type" value="Genomic_DNA"/>
</dbReference>
<dbReference type="NCBIfam" id="TIGR02937">
    <property type="entry name" value="sigma70-ECF"/>
    <property type="match status" value="1"/>
</dbReference>
<dbReference type="CDD" id="cd06171">
    <property type="entry name" value="Sigma70_r4"/>
    <property type="match status" value="1"/>
</dbReference>
<dbReference type="InterPro" id="IPR013324">
    <property type="entry name" value="RNA_pol_sigma_r3/r4-like"/>
</dbReference>
<organism evidence="7 8">
    <name type="scientific">Candidatus Pseudobacter hemicellulosilyticus</name>
    <dbReference type="NCBI Taxonomy" id="3121375"/>
    <lineage>
        <taxon>Bacteria</taxon>
        <taxon>Pseudomonadati</taxon>
        <taxon>Bacteroidota</taxon>
        <taxon>Chitinophagia</taxon>
        <taxon>Chitinophagales</taxon>
        <taxon>Chitinophagaceae</taxon>
        <taxon>Pseudobacter</taxon>
    </lineage>
</organism>
<dbReference type="GO" id="GO:0016987">
    <property type="term" value="F:sigma factor activity"/>
    <property type="evidence" value="ECO:0007669"/>
    <property type="project" value="UniProtKB-KW"/>
</dbReference>
<evidence type="ECO:0000259" key="6">
    <source>
        <dbReference type="Pfam" id="PF08281"/>
    </source>
</evidence>
<dbReference type="PANTHER" id="PTHR43133:SF46">
    <property type="entry name" value="RNA POLYMERASE SIGMA-70 FACTOR ECF SUBFAMILY"/>
    <property type="match status" value="1"/>
</dbReference>
<dbReference type="Proteomes" id="UP001220610">
    <property type="component" value="Chromosome"/>
</dbReference>
<evidence type="ECO:0000256" key="1">
    <source>
        <dbReference type="ARBA" id="ARBA00010641"/>
    </source>
</evidence>
<dbReference type="SUPFAM" id="SSF88946">
    <property type="entry name" value="Sigma2 domain of RNA polymerase sigma factors"/>
    <property type="match status" value="1"/>
</dbReference>
<dbReference type="InterPro" id="IPR013325">
    <property type="entry name" value="RNA_pol_sigma_r2"/>
</dbReference>
<protein>
    <submittedName>
        <fullName evidence="7">Sigma-70 family RNA polymerase sigma factor</fullName>
    </submittedName>
</protein>
<evidence type="ECO:0000256" key="3">
    <source>
        <dbReference type="ARBA" id="ARBA00023082"/>
    </source>
</evidence>
<dbReference type="InterPro" id="IPR007627">
    <property type="entry name" value="RNA_pol_sigma70_r2"/>
</dbReference>
<dbReference type="AlphaFoldDB" id="A0AAJ6BGM0"/>
<dbReference type="Pfam" id="PF08281">
    <property type="entry name" value="Sigma70_r4_2"/>
    <property type="match status" value="1"/>
</dbReference>
<sequence length="203" mass="23784">MYERIANGDEVAFRQAHDLFKARLFYYAKRFRLEWEEVKDVVAEAFLHLWNGRSQLQSNDHLKNFLYFAVRNQALKALEARNKHQSYTQSTPLDQTASADHELISHRIIEAEMGQLLADGIARLAPDYRRIFELSYYEGKNPREIAALMAMNPATVRSQKRRAIEMLREWIRKRSFLLLLPVSFLTADLTPLKKILDFLARKG</sequence>
<dbReference type="InterPro" id="IPR036388">
    <property type="entry name" value="WH-like_DNA-bd_sf"/>
</dbReference>
<dbReference type="PANTHER" id="PTHR43133">
    <property type="entry name" value="RNA POLYMERASE ECF-TYPE SIGMA FACTO"/>
    <property type="match status" value="1"/>
</dbReference>
<evidence type="ECO:0000259" key="5">
    <source>
        <dbReference type="Pfam" id="PF04542"/>
    </source>
</evidence>
<dbReference type="GO" id="GO:0003677">
    <property type="term" value="F:DNA binding"/>
    <property type="evidence" value="ECO:0007669"/>
    <property type="project" value="InterPro"/>
</dbReference>
<proteinExistence type="inferred from homology"/>
<dbReference type="SUPFAM" id="SSF88659">
    <property type="entry name" value="Sigma3 and sigma4 domains of RNA polymerase sigma factors"/>
    <property type="match status" value="1"/>
</dbReference>
<evidence type="ECO:0000313" key="7">
    <source>
        <dbReference type="EMBL" id="WEK36333.1"/>
    </source>
</evidence>
<dbReference type="InterPro" id="IPR013249">
    <property type="entry name" value="RNA_pol_sigma70_r4_t2"/>
</dbReference>
<gene>
    <name evidence="7" type="ORF">P0Y53_02365</name>
</gene>
<keyword evidence="4" id="KW-0804">Transcription</keyword>
<evidence type="ECO:0000256" key="2">
    <source>
        <dbReference type="ARBA" id="ARBA00023015"/>
    </source>
</evidence>
<evidence type="ECO:0000313" key="8">
    <source>
        <dbReference type="Proteomes" id="UP001220610"/>
    </source>
</evidence>
<comment type="similarity">
    <text evidence="1">Belongs to the sigma-70 factor family. ECF subfamily.</text>
</comment>
<feature type="domain" description="RNA polymerase sigma factor 70 region 4 type 2" evidence="6">
    <location>
        <begin position="117"/>
        <end position="166"/>
    </location>
</feature>